<dbReference type="InterPro" id="IPR013207">
    <property type="entry name" value="LGFP"/>
</dbReference>
<gene>
    <name evidence="1" type="ORF">J4035_04180</name>
</gene>
<dbReference type="EMBL" id="JAGFBM010000001">
    <property type="protein sequence ID" value="MBO3083829.1"/>
    <property type="molecule type" value="Genomic_DNA"/>
</dbReference>
<sequence>MRGPVLRAAARVVTVALLAVGSITVALGGPLAAPATAADLSGFRPGNIISDAVFFDGEWWGEGAVQSFLDTKGAGCGVGADGSACLKNYRQSTWTRPADDRCRGQYDGVGNERASAIIAKVARACGINAQAILVILQKEQGLVTTTGAAATAARYQKAMGFGCPDTAPCDEKYYGFFNQVYQAAWQFKNYALNPSRYAHRAGLTNNVRFHPNAACGTSPVLIENQATAGLYNYTPYQPNAAALAAGYGTGDACSSYGNRNFWNYFTDWFGPTHGYGVSPQVNALWSSLGGSRGALGVPTSHQRCDLVPTGCSQEFTGATVYWSPGGGAQAVGGSIRDKWMSAGGLSAGIGYPTTTVLACDNAAGCVQQFEGGAITWSAATGPQLVGGLIFARWMAAGGIAAGIGYPTNTVLGCDGVAGCTQTFQAGLVTWSAATGAQLIGGAIRATWDAHGGATGPLGYPTTTTLSCDPSAGCMQQFTGGAITWSGATGAQPVTGAIAGSWLFLGGPSAGIGLPVEAPSTCTPQACLQKFQYGAMTWTAASGSALIGGLLYAKWSAEGGLAAGLGFPTGSVQACDPNLGCVQPFENGAATWSAAAGAQLMGGLLYARWVQAGGLKAGLGLPTGTVLACPNSGCVQPLQNGAAVWSQATGPQLIGGLIHARWTELGGMASPLGLPTSTVLGCDPVAGCTQTFQRGTISWSGATGVLVR</sequence>
<proteinExistence type="predicted"/>
<evidence type="ECO:0000313" key="2">
    <source>
        <dbReference type="Proteomes" id="UP000678317"/>
    </source>
</evidence>
<evidence type="ECO:0000313" key="1">
    <source>
        <dbReference type="EMBL" id="MBO3083829.1"/>
    </source>
</evidence>
<evidence type="ECO:0008006" key="3">
    <source>
        <dbReference type="Google" id="ProtNLM"/>
    </source>
</evidence>
<name>A0ABS3SDK0_9CELL</name>
<dbReference type="Proteomes" id="UP000678317">
    <property type="component" value="Unassembled WGS sequence"/>
</dbReference>
<comment type="caution">
    <text evidence="1">The sequence shown here is derived from an EMBL/GenBank/DDBJ whole genome shotgun (WGS) entry which is preliminary data.</text>
</comment>
<organism evidence="1 2">
    <name type="scientific">Cellulomonas fengjieae</name>
    <dbReference type="NCBI Taxonomy" id="2819978"/>
    <lineage>
        <taxon>Bacteria</taxon>
        <taxon>Bacillati</taxon>
        <taxon>Actinomycetota</taxon>
        <taxon>Actinomycetes</taxon>
        <taxon>Micrococcales</taxon>
        <taxon>Cellulomonadaceae</taxon>
        <taxon>Cellulomonas</taxon>
    </lineage>
</organism>
<reference evidence="1 2" key="1">
    <citation type="submission" date="2021-03" db="EMBL/GenBank/DDBJ databases">
        <title>novel species in genus Cellulomonas.</title>
        <authorList>
            <person name="Zhang G."/>
        </authorList>
    </citation>
    <scope>NUCLEOTIDE SEQUENCE [LARGE SCALE GENOMIC DNA]</scope>
    <source>
        <strain evidence="2">zg-ZUI188</strain>
    </source>
</reference>
<accession>A0ABS3SDK0</accession>
<protein>
    <recommendedName>
        <fullName evidence="3">LGFP repeat-containing protein</fullName>
    </recommendedName>
</protein>
<dbReference type="RefSeq" id="WP_208288647.1">
    <property type="nucleotide sequence ID" value="NZ_CP074404.1"/>
</dbReference>
<keyword evidence="2" id="KW-1185">Reference proteome</keyword>
<dbReference type="Pfam" id="PF08310">
    <property type="entry name" value="LGFP"/>
    <property type="match status" value="8"/>
</dbReference>